<dbReference type="Gene3D" id="3.30.870.10">
    <property type="entry name" value="Endonuclease Chain A"/>
    <property type="match status" value="1"/>
</dbReference>
<name>A0A931MUI7_9BACI</name>
<keyword evidence="2" id="KW-0255">Endonuclease</keyword>
<dbReference type="AlphaFoldDB" id="A0A931MUI7"/>
<keyword evidence="2" id="KW-0540">Nuclease</keyword>
<feature type="domain" description="PLD phosphodiesterase" evidence="1">
    <location>
        <begin position="91"/>
        <end position="118"/>
    </location>
</feature>
<evidence type="ECO:0000313" key="2">
    <source>
        <dbReference type="EMBL" id="MBH0230068.1"/>
    </source>
</evidence>
<keyword evidence="3" id="KW-1185">Reference proteome</keyword>
<dbReference type="GO" id="GO:0004519">
    <property type="term" value="F:endonuclease activity"/>
    <property type="evidence" value="ECO:0007669"/>
    <property type="project" value="UniProtKB-KW"/>
</dbReference>
<dbReference type="SUPFAM" id="SSF56024">
    <property type="entry name" value="Phospholipase D/nuclease"/>
    <property type="match status" value="1"/>
</dbReference>
<evidence type="ECO:0000313" key="3">
    <source>
        <dbReference type="Proteomes" id="UP000614490"/>
    </source>
</evidence>
<dbReference type="CDD" id="cd09117">
    <property type="entry name" value="PLDc_Bfil_DEXD_like"/>
    <property type="match status" value="1"/>
</dbReference>
<sequence>MSLIRSNFFQEIIAHPYNEGRRRLEVISGYSSPSFLFNLLSSFDELQIDLTIGMAKEDSISSWNHIQYQDLVHEFSDRLTVKYYYGEPPVHSKIYYWDGDLANPEIAFIGSGNLTRNGFSNYNEVFSSVNPDDIRAAMEYADVIDCTDDDVNDIIGFGYSNGGREIDTSAVGRIVQNHPRVDLMLTETHDSRQVHSRSGLNWGHREGRERNQAYIPAPRRVHTSNPGFFPPRRQVFNIITDDGESFACVMAQENSKAIESCYDNSIIGRYFRRRLGLSDGEFITIDHLDSYGRSFVTLYKIDEETYFMDFS</sequence>
<dbReference type="InterPro" id="IPR048923">
    <property type="entry name" value="RE_NgoFVII_C"/>
</dbReference>
<dbReference type="Pfam" id="PF09565">
    <property type="entry name" value="RE_NgoFVII"/>
    <property type="match status" value="1"/>
</dbReference>
<accession>A0A931MUI7</accession>
<proteinExistence type="predicted"/>
<organism evidence="2 3">
    <name type="scientific">Halobacillus yeomjeoni</name>
    <dbReference type="NCBI Taxonomy" id="311194"/>
    <lineage>
        <taxon>Bacteria</taxon>
        <taxon>Bacillati</taxon>
        <taxon>Bacillota</taxon>
        <taxon>Bacilli</taxon>
        <taxon>Bacillales</taxon>
        <taxon>Bacillaceae</taxon>
        <taxon>Halobacillus</taxon>
    </lineage>
</organism>
<dbReference type="RefSeq" id="WP_197316634.1">
    <property type="nucleotide sequence ID" value="NZ_JADZSC010000001.1"/>
</dbReference>
<evidence type="ECO:0000259" key="1">
    <source>
        <dbReference type="PROSITE" id="PS50035"/>
    </source>
</evidence>
<dbReference type="InterPro" id="IPR001736">
    <property type="entry name" value="PLipase_D/transphosphatidylase"/>
</dbReference>
<reference evidence="2 3" key="1">
    <citation type="journal article" date="2005" name="Int. J. Syst. Evol. Microbiol.">
        <title>Halobacillus yeomjeoni sp. nov., isolated from a marine solar saltern in Korea.</title>
        <authorList>
            <person name="Yoon J.H."/>
            <person name="Kang S.J."/>
            <person name="Lee C.H."/>
            <person name="Oh H.W."/>
            <person name="Oh T.K."/>
        </authorList>
    </citation>
    <scope>NUCLEOTIDE SEQUENCE [LARGE SCALE GENOMIC DNA]</scope>
    <source>
        <strain evidence="2 3">KCTC 3957</strain>
    </source>
</reference>
<dbReference type="GO" id="GO:0006793">
    <property type="term" value="P:phosphorus metabolic process"/>
    <property type="evidence" value="ECO:0007669"/>
    <property type="project" value="UniProtKB-ARBA"/>
</dbReference>
<gene>
    <name evidence="2" type="ORF">H0267_07540</name>
</gene>
<dbReference type="Pfam" id="PF20731">
    <property type="entry name" value="RE_NgoFVII_C"/>
    <property type="match status" value="1"/>
</dbReference>
<dbReference type="InterPro" id="IPR019065">
    <property type="entry name" value="RE_NgoFVII_N"/>
</dbReference>
<dbReference type="PROSITE" id="PS50035">
    <property type="entry name" value="PLD"/>
    <property type="match status" value="1"/>
</dbReference>
<dbReference type="Proteomes" id="UP000614490">
    <property type="component" value="Unassembled WGS sequence"/>
</dbReference>
<keyword evidence="2" id="KW-0378">Hydrolase</keyword>
<comment type="caution">
    <text evidence="2">The sequence shown here is derived from an EMBL/GenBank/DDBJ whole genome shotgun (WGS) entry which is preliminary data.</text>
</comment>
<protein>
    <submittedName>
        <fullName evidence="2">NgoFVII family restriction endonuclease</fullName>
    </submittedName>
</protein>
<dbReference type="EMBL" id="JADZSC010000001">
    <property type="protein sequence ID" value="MBH0230068.1"/>
    <property type="molecule type" value="Genomic_DNA"/>
</dbReference>